<feature type="compositionally biased region" description="Polar residues" evidence="5">
    <location>
        <begin position="322"/>
        <end position="338"/>
    </location>
</feature>
<keyword evidence="7" id="KW-1185">Reference proteome</keyword>
<name>A0AAD7YT89_MYTSE</name>
<feature type="compositionally biased region" description="Low complexity" evidence="5">
    <location>
        <begin position="265"/>
        <end position="283"/>
    </location>
</feature>
<dbReference type="PROSITE" id="PS00113">
    <property type="entry name" value="ADENYLATE_KINASE"/>
    <property type="match status" value="1"/>
</dbReference>
<evidence type="ECO:0008006" key="8">
    <source>
        <dbReference type="Google" id="ProtNLM"/>
    </source>
</evidence>
<keyword evidence="3 4" id="KW-0418">Kinase</keyword>
<dbReference type="InterPro" id="IPR033690">
    <property type="entry name" value="Adenylat_kinase_CS"/>
</dbReference>
<dbReference type="PRINTS" id="PR00094">
    <property type="entry name" value="ADENYLTKNASE"/>
</dbReference>
<evidence type="ECO:0000256" key="4">
    <source>
        <dbReference type="RuleBase" id="RU003330"/>
    </source>
</evidence>
<evidence type="ECO:0000313" key="7">
    <source>
        <dbReference type="Proteomes" id="UP001231518"/>
    </source>
</evidence>
<dbReference type="CDD" id="cd01428">
    <property type="entry name" value="ADK"/>
    <property type="match status" value="1"/>
</dbReference>
<dbReference type="PANTHER" id="PTHR23359">
    <property type="entry name" value="NUCLEOTIDE KINASE"/>
    <property type="match status" value="1"/>
</dbReference>
<dbReference type="InterPro" id="IPR000850">
    <property type="entry name" value="Adenylat/UMP-CMP_kin"/>
</dbReference>
<dbReference type="Pfam" id="PF00406">
    <property type="entry name" value="ADK"/>
    <property type="match status" value="1"/>
</dbReference>
<gene>
    <name evidence="6" type="ORF">PYW07_000773</name>
</gene>
<proteinExistence type="inferred from homology"/>
<dbReference type="GO" id="GO:0006139">
    <property type="term" value="P:nucleobase-containing compound metabolic process"/>
    <property type="evidence" value="ECO:0007669"/>
    <property type="project" value="InterPro"/>
</dbReference>
<evidence type="ECO:0000256" key="5">
    <source>
        <dbReference type="SAM" id="MobiDB-lite"/>
    </source>
</evidence>
<keyword evidence="1 4" id="KW-0808">Transferase</keyword>
<feature type="compositionally biased region" description="Pro residues" evidence="5">
    <location>
        <begin position="354"/>
        <end position="363"/>
    </location>
</feature>
<evidence type="ECO:0000256" key="2">
    <source>
        <dbReference type="ARBA" id="ARBA00022741"/>
    </source>
</evidence>
<dbReference type="InterPro" id="IPR027417">
    <property type="entry name" value="P-loop_NTPase"/>
</dbReference>
<comment type="similarity">
    <text evidence="4">Belongs to the adenylate kinase family.</text>
</comment>
<dbReference type="Gene3D" id="3.40.50.300">
    <property type="entry name" value="P-loop containing nucleotide triphosphate hydrolases"/>
    <property type="match status" value="1"/>
</dbReference>
<dbReference type="HAMAP" id="MF_00235">
    <property type="entry name" value="Adenylate_kinase_Adk"/>
    <property type="match status" value="1"/>
</dbReference>
<evidence type="ECO:0000256" key="1">
    <source>
        <dbReference type="ARBA" id="ARBA00022679"/>
    </source>
</evidence>
<accession>A0AAD7YT89</accession>
<dbReference type="EMBL" id="JARGEI010000009">
    <property type="protein sequence ID" value="KAJ8726075.1"/>
    <property type="molecule type" value="Genomic_DNA"/>
</dbReference>
<dbReference type="GO" id="GO:0019205">
    <property type="term" value="F:nucleobase-containing compound kinase activity"/>
    <property type="evidence" value="ECO:0007669"/>
    <property type="project" value="InterPro"/>
</dbReference>
<protein>
    <recommendedName>
        <fullName evidence="8">Adenylate kinase</fullName>
    </recommendedName>
</protein>
<evidence type="ECO:0000313" key="6">
    <source>
        <dbReference type="EMBL" id="KAJ8726075.1"/>
    </source>
</evidence>
<dbReference type="SUPFAM" id="SSF52540">
    <property type="entry name" value="P-loop containing nucleoside triphosphate hydrolases"/>
    <property type="match status" value="1"/>
</dbReference>
<keyword evidence="2" id="KW-0547">Nucleotide-binding</keyword>
<sequence>MEQKLCPGCDEPVIDKVPPCPLQCRATQCRAFQKKPVYDFETMPIVWVLGGPGSGKSEQSRRMAHTYGLHHLSVGDMLRAEIVRGSDRVRCFNSVMKRGGLVPNDVVLALLKEAVHQGAANGARGFIIDGFPRERSQGLSFERFVGPASLILYLEASAETMFNRVTDRKKTPGRVDETPDAMKLRLETFMAHHDKIYELYKFRLVKINANGTVDQVAGQVKRVMDDFLRQVDALKAKKALDAQKAEKAKKIEQAKREAYVKPARAAPSKKSSPHGSGSKKGSATKVGGVGKTGHPAKPAAPAHTGSATSKPGTPVPPGSPAQPKTPTSKPGSPAQPGSPSKPGSPAQPGSPTKPGSPPKPGSPTKPGSKK</sequence>
<evidence type="ECO:0000256" key="3">
    <source>
        <dbReference type="ARBA" id="ARBA00022777"/>
    </source>
</evidence>
<comment type="caution">
    <text evidence="6">The sequence shown here is derived from an EMBL/GenBank/DDBJ whole genome shotgun (WGS) entry which is preliminary data.</text>
</comment>
<dbReference type="Proteomes" id="UP001231518">
    <property type="component" value="Chromosome 10"/>
</dbReference>
<dbReference type="AlphaFoldDB" id="A0AAD7YT89"/>
<reference evidence="6" key="1">
    <citation type="submission" date="2023-03" db="EMBL/GenBank/DDBJ databases">
        <title>Chromosome-level genomes of two armyworms, Mythimna separata and Mythimna loreyi, provide insights into the biosynthesis and reception of sex pheromones.</title>
        <authorList>
            <person name="Zhao H."/>
        </authorList>
    </citation>
    <scope>NUCLEOTIDE SEQUENCE</scope>
    <source>
        <strain evidence="6">BeijingLab</strain>
        <tissue evidence="6">Pupa</tissue>
    </source>
</reference>
<feature type="region of interest" description="Disordered" evidence="5">
    <location>
        <begin position="251"/>
        <end position="370"/>
    </location>
</feature>
<organism evidence="6 7">
    <name type="scientific">Mythimna separata</name>
    <name type="common">Oriental armyworm</name>
    <name type="synonym">Pseudaletia separata</name>
    <dbReference type="NCBI Taxonomy" id="271217"/>
    <lineage>
        <taxon>Eukaryota</taxon>
        <taxon>Metazoa</taxon>
        <taxon>Ecdysozoa</taxon>
        <taxon>Arthropoda</taxon>
        <taxon>Hexapoda</taxon>
        <taxon>Insecta</taxon>
        <taxon>Pterygota</taxon>
        <taxon>Neoptera</taxon>
        <taxon>Endopterygota</taxon>
        <taxon>Lepidoptera</taxon>
        <taxon>Glossata</taxon>
        <taxon>Ditrysia</taxon>
        <taxon>Noctuoidea</taxon>
        <taxon>Noctuidae</taxon>
        <taxon>Noctuinae</taxon>
        <taxon>Hadenini</taxon>
        <taxon>Mythimna</taxon>
    </lineage>
</organism>
<dbReference type="GO" id="GO:0005524">
    <property type="term" value="F:ATP binding"/>
    <property type="evidence" value="ECO:0007669"/>
    <property type="project" value="InterPro"/>
</dbReference>